<evidence type="ECO:0000259" key="1">
    <source>
        <dbReference type="SMART" id="SM00245"/>
    </source>
</evidence>
<dbReference type="Proteomes" id="UP000291819">
    <property type="component" value="Unassembled WGS sequence"/>
</dbReference>
<dbReference type="InterPro" id="IPR005151">
    <property type="entry name" value="Tail-specific_protease"/>
</dbReference>
<dbReference type="Pfam" id="PF03572">
    <property type="entry name" value="Peptidase_S41"/>
    <property type="match status" value="1"/>
</dbReference>
<evidence type="ECO:0000313" key="2">
    <source>
        <dbReference type="EMBL" id="TBO45167.1"/>
    </source>
</evidence>
<dbReference type="GO" id="GO:0006508">
    <property type="term" value="P:proteolysis"/>
    <property type="evidence" value="ECO:0007669"/>
    <property type="project" value="UniProtKB-KW"/>
</dbReference>
<protein>
    <submittedName>
        <fullName evidence="2">Carboxyl-terminal protease</fullName>
    </submittedName>
</protein>
<keyword evidence="2" id="KW-0645">Protease</keyword>
<dbReference type="Gene3D" id="3.90.226.10">
    <property type="entry name" value="2-enoyl-CoA Hydratase, Chain A, domain 1"/>
    <property type="match status" value="1"/>
</dbReference>
<dbReference type="PANTHER" id="PTHR32060">
    <property type="entry name" value="TAIL-SPECIFIC PROTEASE"/>
    <property type="match status" value="1"/>
</dbReference>
<keyword evidence="3" id="KW-1185">Reference proteome</keyword>
<name>A0A4Q9HIV5_9SPHI</name>
<dbReference type="PANTHER" id="PTHR32060:SF30">
    <property type="entry name" value="CARBOXY-TERMINAL PROCESSING PROTEASE CTPA"/>
    <property type="match status" value="1"/>
</dbReference>
<dbReference type="SMART" id="SM00245">
    <property type="entry name" value="TSPc"/>
    <property type="match status" value="1"/>
</dbReference>
<gene>
    <name evidence="2" type="ORF">EYS08_02190</name>
</gene>
<feature type="domain" description="Tail specific protease" evidence="1">
    <location>
        <begin position="108"/>
        <end position="352"/>
    </location>
</feature>
<sequence length="417" mass="46248">MIMFLFIALTYISCKKDKPTDQNDEEIVSPSRGTRTEFTLDSIFLYAKQIYLWNDVLPGYSNFNPREKYGNIKPELSAFKNELFDISQLKLNPVTGKPFEISSQNSVPKYSYLQIGRSNSGGTRAGFINGEAVLAKRIIESDDKLIAYIALGSFPSLISAQSKLDQVFKEMATAKPKYLILDLRSNGGGYVETAEYVANLIAPSALNGKIMYSEQFNQTLQSGKATILRHQPYLDENGKTVIYNGRLATLADVDYTENGNTYKFNKKGTLESIQNVYIIVSGQTASASELLISCLKPYFNVKLIGVKTYGKPVGFFGVNIDQYSFYLSSFLIKNAQGWSDYFNGMEPDLNVVGSANPILGDPGEICLKSTLSAISGKIQLIPKKTASISKRNIVVQSSVFSAQDNVGMIENRLRLKH</sequence>
<dbReference type="EMBL" id="SIXF01000001">
    <property type="protein sequence ID" value="TBO45167.1"/>
    <property type="molecule type" value="Genomic_DNA"/>
</dbReference>
<keyword evidence="2" id="KW-0378">Hydrolase</keyword>
<dbReference type="GO" id="GO:0030288">
    <property type="term" value="C:outer membrane-bounded periplasmic space"/>
    <property type="evidence" value="ECO:0007669"/>
    <property type="project" value="TreeGrafter"/>
</dbReference>
<dbReference type="InterPro" id="IPR029045">
    <property type="entry name" value="ClpP/crotonase-like_dom_sf"/>
</dbReference>
<dbReference type="GO" id="GO:0007165">
    <property type="term" value="P:signal transduction"/>
    <property type="evidence" value="ECO:0007669"/>
    <property type="project" value="TreeGrafter"/>
</dbReference>
<organism evidence="2 3">
    <name type="scientific">Pedobacter kyonggii</name>
    <dbReference type="NCBI Taxonomy" id="1926871"/>
    <lineage>
        <taxon>Bacteria</taxon>
        <taxon>Pseudomonadati</taxon>
        <taxon>Bacteroidota</taxon>
        <taxon>Sphingobacteriia</taxon>
        <taxon>Sphingobacteriales</taxon>
        <taxon>Sphingobacteriaceae</taxon>
        <taxon>Pedobacter</taxon>
    </lineage>
</organism>
<accession>A0A4Q9HIV5</accession>
<proteinExistence type="predicted"/>
<dbReference type="OrthoDB" id="7168509at2"/>
<comment type="caution">
    <text evidence="2">The sequence shown here is derived from an EMBL/GenBank/DDBJ whole genome shotgun (WGS) entry which is preliminary data.</text>
</comment>
<dbReference type="GO" id="GO:0004175">
    <property type="term" value="F:endopeptidase activity"/>
    <property type="evidence" value="ECO:0007669"/>
    <property type="project" value="TreeGrafter"/>
</dbReference>
<dbReference type="SUPFAM" id="SSF52096">
    <property type="entry name" value="ClpP/crotonase"/>
    <property type="match status" value="1"/>
</dbReference>
<dbReference type="GO" id="GO:0008236">
    <property type="term" value="F:serine-type peptidase activity"/>
    <property type="evidence" value="ECO:0007669"/>
    <property type="project" value="InterPro"/>
</dbReference>
<reference evidence="2 3" key="1">
    <citation type="submission" date="2019-02" db="EMBL/GenBank/DDBJ databases">
        <title>Pedobacter kyonggii whole genome sequence analysis.</title>
        <authorList>
            <person name="Dahal R.H."/>
        </authorList>
    </citation>
    <scope>NUCLEOTIDE SEQUENCE [LARGE SCALE GENOMIC DNA]</scope>
    <source>
        <strain evidence="2 3">K-4-11-1</strain>
    </source>
</reference>
<evidence type="ECO:0000313" key="3">
    <source>
        <dbReference type="Proteomes" id="UP000291819"/>
    </source>
</evidence>
<dbReference type="AlphaFoldDB" id="A0A4Q9HIV5"/>